<name>A0AAJ2SE33_9FLAO</name>
<feature type="compositionally biased region" description="Basic and acidic residues" evidence="1">
    <location>
        <begin position="74"/>
        <end position="86"/>
    </location>
</feature>
<dbReference type="RefSeq" id="WP_229973876.1">
    <property type="nucleotide sequence ID" value="NZ_CP087133.1"/>
</dbReference>
<feature type="compositionally biased region" description="Polar residues" evidence="1">
    <location>
        <begin position="37"/>
        <end position="55"/>
    </location>
</feature>
<accession>A0AAJ2SE33</accession>
<reference evidence="2" key="1">
    <citation type="submission" date="2023-11" db="EMBL/GenBank/DDBJ databases">
        <title>Unpublished Manusciprt.</title>
        <authorList>
            <person name="Saticioglu I.B."/>
            <person name="Ay H."/>
            <person name="Ajmi N."/>
            <person name="Altun S."/>
            <person name="Duman M."/>
        </authorList>
    </citation>
    <scope>NUCLEOTIDE SEQUENCE</scope>
    <source>
        <strain evidence="2">Fl-77</strain>
    </source>
</reference>
<organism evidence="2 3">
    <name type="scientific">Flavobacterium flavipigmentatum</name>
    <dbReference type="NCBI Taxonomy" id="2893884"/>
    <lineage>
        <taxon>Bacteria</taxon>
        <taxon>Pseudomonadati</taxon>
        <taxon>Bacteroidota</taxon>
        <taxon>Flavobacteriia</taxon>
        <taxon>Flavobacteriales</taxon>
        <taxon>Flavobacteriaceae</taxon>
        <taxon>Flavobacterium</taxon>
    </lineage>
</organism>
<evidence type="ECO:0000313" key="2">
    <source>
        <dbReference type="EMBL" id="MDX6187459.1"/>
    </source>
</evidence>
<sequence>MKILLCRGSAQKIATNSGKKLLKNNIKPKKIQPIIATRTTVIPKTKSKPQNTQPKTPSPYDPQHPYKEPQSGPKDIRGKDIEKDLIENNPLKGSQMDRNTQKSDEDESETFETIAPQKDNPVRKEFEIGQPGSEELQEDESTRDEPSQGATGNIKPSQRKF</sequence>
<feature type="compositionally biased region" description="Polar residues" evidence="1">
    <location>
        <begin position="148"/>
        <end position="161"/>
    </location>
</feature>
<evidence type="ECO:0000256" key="1">
    <source>
        <dbReference type="SAM" id="MobiDB-lite"/>
    </source>
</evidence>
<feature type="region of interest" description="Disordered" evidence="1">
    <location>
        <begin position="34"/>
        <end position="161"/>
    </location>
</feature>
<proteinExistence type="predicted"/>
<evidence type="ECO:0000313" key="3">
    <source>
        <dbReference type="Proteomes" id="UP001270053"/>
    </source>
</evidence>
<comment type="caution">
    <text evidence="2">The sequence shown here is derived from an EMBL/GenBank/DDBJ whole genome shotgun (WGS) entry which is preliminary data.</text>
</comment>
<dbReference type="Proteomes" id="UP001270053">
    <property type="component" value="Unassembled WGS sequence"/>
</dbReference>
<gene>
    <name evidence="2" type="ORF">SGQ44_17000</name>
</gene>
<dbReference type="EMBL" id="JAWXVH010000013">
    <property type="protein sequence ID" value="MDX6187459.1"/>
    <property type="molecule type" value="Genomic_DNA"/>
</dbReference>
<protein>
    <submittedName>
        <fullName evidence="2">Uncharacterized protein</fullName>
    </submittedName>
</protein>
<dbReference type="AlphaFoldDB" id="A0AAJ2SE33"/>